<name>A0A0P1BCY7_9BASI</name>
<reference evidence="4" key="1">
    <citation type="submission" date="2014-09" db="EMBL/GenBank/DDBJ databases">
        <authorList>
            <person name="Sharma Rahul"/>
            <person name="Thines Marco"/>
        </authorList>
    </citation>
    <scope>NUCLEOTIDE SEQUENCE [LARGE SCALE GENOMIC DNA]</scope>
</reference>
<feature type="compositionally biased region" description="Low complexity" evidence="2">
    <location>
        <begin position="512"/>
        <end position="525"/>
    </location>
</feature>
<feature type="coiled-coil region" evidence="1">
    <location>
        <begin position="28"/>
        <end position="114"/>
    </location>
</feature>
<feature type="region of interest" description="Disordered" evidence="2">
    <location>
        <begin position="1"/>
        <end position="26"/>
    </location>
</feature>
<dbReference type="EMBL" id="CCYA01000238">
    <property type="protein sequence ID" value="CEH13981.1"/>
    <property type="molecule type" value="Genomic_DNA"/>
</dbReference>
<dbReference type="Proteomes" id="UP000054845">
    <property type="component" value="Unassembled WGS sequence"/>
</dbReference>
<feature type="compositionally biased region" description="Polar residues" evidence="2">
    <location>
        <begin position="500"/>
        <end position="509"/>
    </location>
</feature>
<feature type="region of interest" description="Disordered" evidence="2">
    <location>
        <begin position="407"/>
        <end position="722"/>
    </location>
</feature>
<evidence type="ECO:0000313" key="3">
    <source>
        <dbReference type="EMBL" id="CEH13981.1"/>
    </source>
</evidence>
<keyword evidence="1" id="KW-0175">Coiled coil</keyword>
<feature type="region of interest" description="Disordered" evidence="2">
    <location>
        <begin position="114"/>
        <end position="138"/>
    </location>
</feature>
<feature type="compositionally biased region" description="Basic and acidic residues" evidence="2">
    <location>
        <begin position="692"/>
        <end position="701"/>
    </location>
</feature>
<sequence length="722" mass="72590">MSHQRTASQSSAVSVGSATSSGSLGTSIPALHSQIRQLRTELETLRAAHDALLARSVSEEGTNGPLNAAQARISALETQVEMEKSLREDEEAKVQDLRLRAEESRRAIMRLQGEAAGTKKDNRRSVGPSSLANWVPPSSAGYDRDSFKIAPTSGAVGTGGANGNTSSSTVDEEEKLARRRSKRASLAFGASAAGRSGFGPASSSLIGIGHRRTASGGTEDSVGGGAGGLRELRLGGTGGNAALAPESAATGGGNSRRSSAHSMLSPAGSHAELAGTSPSDGLTVPIRPSPSPSPSNMTSPILEDEAEHSILLAEEFPGGADMEGDGPTPTTARAPGAGPPSATGGLGTGTGVRALAEAQGKLRARESELDHARKEVRKLKELLQESTEARDASELCLKALRQFIADGGAAGGSGVPSSDPGISPTDTAIKLPPLPTDKDIGDEEGTSPSKRQVAAASTWGARFGSAFARTKSDTPAALPSVPPTPTGPDAYTKMLDTPGRTISASSANGLRSPPAAASGGLSLAGMFSRGGSTAANGPVSPGVSDVGSNKNRESVTSIVSDASTGTGAASTAATEPEASLTAPPPAVTRGLSSWFSKRASTATPSTSNSASADLASSKASENGATSLASPPFASLDHSQLHRVTSSNASSPPNSAGAAGNALLLASGLPASPQPNNESATQQQGATLGVKPPHVELSERAKRTASRTSFVAEDDGFVGPSFT</sequence>
<organism evidence="3 4">
    <name type="scientific">Ceraceosorus bombacis</name>
    <dbReference type="NCBI Taxonomy" id="401625"/>
    <lineage>
        <taxon>Eukaryota</taxon>
        <taxon>Fungi</taxon>
        <taxon>Dikarya</taxon>
        <taxon>Basidiomycota</taxon>
        <taxon>Ustilaginomycotina</taxon>
        <taxon>Exobasidiomycetes</taxon>
        <taxon>Ceraceosorales</taxon>
        <taxon>Ceraceosoraceae</taxon>
        <taxon>Ceraceosorus</taxon>
    </lineage>
</organism>
<feature type="compositionally biased region" description="Polar residues" evidence="2">
    <location>
        <begin position="546"/>
        <end position="561"/>
    </location>
</feature>
<evidence type="ECO:0000256" key="1">
    <source>
        <dbReference type="SAM" id="Coils"/>
    </source>
</evidence>
<evidence type="ECO:0000256" key="2">
    <source>
        <dbReference type="SAM" id="MobiDB-lite"/>
    </source>
</evidence>
<accession>A0A0P1BCY7</accession>
<feature type="compositionally biased region" description="Low complexity" evidence="2">
    <location>
        <begin position="415"/>
        <end position="424"/>
    </location>
</feature>
<feature type="compositionally biased region" description="Low complexity" evidence="2">
    <location>
        <begin position="645"/>
        <end position="670"/>
    </location>
</feature>
<feature type="compositionally biased region" description="Low complexity" evidence="2">
    <location>
        <begin position="326"/>
        <end position="343"/>
    </location>
</feature>
<dbReference type="OrthoDB" id="3365275at2759"/>
<evidence type="ECO:0000313" key="4">
    <source>
        <dbReference type="Proteomes" id="UP000054845"/>
    </source>
</evidence>
<protein>
    <submittedName>
        <fullName evidence="3">Uncharacterized protein</fullName>
    </submittedName>
</protein>
<feature type="region of interest" description="Disordered" evidence="2">
    <location>
        <begin position="209"/>
        <end position="371"/>
    </location>
</feature>
<feature type="compositionally biased region" description="Low complexity" evidence="2">
    <location>
        <begin position="562"/>
        <end position="581"/>
    </location>
</feature>
<feature type="region of interest" description="Disordered" evidence="2">
    <location>
        <begin position="153"/>
        <end position="178"/>
    </location>
</feature>
<dbReference type="AlphaFoldDB" id="A0A0P1BCY7"/>
<proteinExistence type="predicted"/>
<feature type="compositionally biased region" description="Low complexity" evidence="2">
    <location>
        <begin position="599"/>
        <end position="620"/>
    </location>
</feature>
<keyword evidence="4" id="KW-1185">Reference proteome</keyword>
<feature type="compositionally biased region" description="Polar residues" evidence="2">
    <location>
        <begin position="673"/>
        <end position="685"/>
    </location>
</feature>